<keyword evidence="6" id="KW-0251">Elongation factor</keyword>
<evidence type="ECO:0000313" key="6">
    <source>
        <dbReference type="EMBL" id="VAW98140.1"/>
    </source>
</evidence>
<evidence type="ECO:0000259" key="5">
    <source>
        <dbReference type="PROSITE" id="PS50862"/>
    </source>
</evidence>
<dbReference type="PROSITE" id="PS50862">
    <property type="entry name" value="AA_TRNA_LIGASE_II"/>
    <property type="match status" value="1"/>
</dbReference>
<gene>
    <name evidence="6" type="ORF">MNBD_GAMMA20-2300</name>
</gene>
<dbReference type="AlphaFoldDB" id="A0A3B1A976"/>
<dbReference type="InterPro" id="IPR004364">
    <property type="entry name" value="Aa-tRNA-synt_II"/>
</dbReference>
<dbReference type="InterPro" id="IPR004525">
    <property type="entry name" value="EpmA"/>
</dbReference>
<sequence>MPHQDADWQPSATLDALKQRAALMGRLRCFFAKKGVLEVETPLLSAAGTTDPQIHSFETCYAGPGAAQGRPLYLATSPEFAMKRLLAAGSGPIFQVCKAFRQGEGGRLHNPEFTLLEWYRPGFDHFQLMDEVEALVTELADGRLPAVRAERTTYAELFWRHLGLEPHTASAEVLARCAADFPVLAGISGLDRDGWLDLLMSHIIQPRLGLGCLAFVYHYPTSQAALARISQSSADTPAVAERFELFYQGVELANGFHELTDAREQRARFERDLVQRRTQDLPPIPIDERLLTALDEMPPCAGVALGLDRLLLVFNGLTRLSDVIAFPITRA</sequence>
<keyword evidence="3" id="KW-0547">Nucleotide-binding</keyword>
<dbReference type="FunFam" id="3.30.930.10:FF:000017">
    <property type="entry name" value="Elongation factor P--(R)-beta-lysine ligase"/>
    <property type="match status" value="1"/>
</dbReference>
<dbReference type="PRINTS" id="PR00982">
    <property type="entry name" value="TRNASYNTHLYS"/>
</dbReference>
<dbReference type="GO" id="GO:0000049">
    <property type="term" value="F:tRNA binding"/>
    <property type="evidence" value="ECO:0007669"/>
    <property type="project" value="TreeGrafter"/>
</dbReference>
<dbReference type="NCBIfam" id="TIGR00462">
    <property type="entry name" value="genX"/>
    <property type="match status" value="1"/>
</dbReference>
<keyword evidence="6" id="KW-0648">Protein biosynthesis</keyword>
<accession>A0A3B1A976</accession>
<name>A0A3B1A976_9ZZZZ</name>
<comment type="subunit">
    <text evidence="1">Homodimer.</text>
</comment>
<protein>
    <submittedName>
        <fullName evidence="6">Translation elongation factor P Lys34--(R)-beta-lysine ligase</fullName>
    </submittedName>
</protein>
<keyword evidence="4" id="KW-0067">ATP-binding</keyword>
<dbReference type="Gene3D" id="3.30.930.10">
    <property type="entry name" value="Bira Bifunctional Protein, Domain 2"/>
    <property type="match status" value="1"/>
</dbReference>
<dbReference type="PANTHER" id="PTHR42918">
    <property type="entry name" value="LYSYL-TRNA SYNTHETASE"/>
    <property type="match status" value="1"/>
</dbReference>
<reference evidence="6" key="1">
    <citation type="submission" date="2018-06" db="EMBL/GenBank/DDBJ databases">
        <authorList>
            <person name="Zhirakovskaya E."/>
        </authorList>
    </citation>
    <scope>NUCLEOTIDE SEQUENCE</scope>
</reference>
<organism evidence="6">
    <name type="scientific">hydrothermal vent metagenome</name>
    <dbReference type="NCBI Taxonomy" id="652676"/>
    <lineage>
        <taxon>unclassified sequences</taxon>
        <taxon>metagenomes</taxon>
        <taxon>ecological metagenomes</taxon>
    </lineage>
</organism>
<dbReference type="InterPro" id="IPR018149">
    <property type="entry name" value="Lys-tRNA-synth_II_C"/>
</dbReference>
<dbReference type="GO" id="GO:0005524">
    <property type="term" value="F:ATP binding"/>
    <property type="evidence" value="ECO:0007669"/>
    <property type="project" value="UniProtKB-KW"/>
</dbReference>
<proteinExistence type="predicted"/>
<dbReference type="InterPro" id="IPR045864">
    <property type="entry name" value="aa-tRNA-synth_II/BPL/LPL"/>
</dbReference>
<dbReference type="SUPFAM" id="SSF55681">
    <property type="entry name" value="Class II aaRS and biotin synthetases"/>
    <property type="match status" value="1"/>
</dbReference>
<dbReference type="GO" id="GO:0003746">
    <property type="term" value="F:translation elongation factor activity"/>
    <property type="evidence" value="ECO:0007669"/>
    <property type="project" value="UniProtKB-KW"/>
</dbReference>
<dbReference type="GO" id="GO:0004824">
    <property type="term" value="F:lysine-tRNA ligase activity"/>
    <property type="evidence" value="ECO:0007669"/>
    <property type="project" value="InterPro"/>
</dbReference>
<dbReference type="EMBL" id="UOFU01000138">
    <property type="protein sequence ID" value="VAW98140.1"/>
    <property type="molecule type" value="Genomic_DNA"/>
</dbReference>
<evidence type="ECO:0000256" key="1">
    <source>
        <dbReference type="ARBA" id="ARBA00011738"/>
    </source>
</evidence>
<evidence type="ECO:0000256" key="4">
    <source>
        <dbReference type="ARBA" id="ARBA00022840"/>
    </source>
</evidence>
<dbReference type="GO" id="GO:0005829">
    <property type="term" value="C:cytosol"/>
    <property type="evidence" value="ECO:0007669"/>
    <property type="project" value="TreeGrafter"/>
</dbReference>
<keyword evidence="2 6" id="KW-0436">Ligase</keyword>
<dbReference type="GO" id="GO:0006430">
    <property type="term" value="P:lysyl-tRNA aminoacylation"/>
    <property type="evidence" value="ECO:0007669"/>
    <property type="project" value="InterPro"/>
</dbReference>
<feature type="domain" description="Aminoacyl-transfer RNA synthetases class-II family profile" evidence="5">
    <location>
        <begin position="15"/>
        <end position="327"/>
    </location>
</feature>
<dbReference type="InterPro" id="IPR006195">
    <property type="entry name" value="aa-tRNA-synth_II"/>
</dbReference>
<evidence type="ECO:0000256" key="2">
    <source>
        <dbReference type="ARBA" id="ARBA00022598"/>
    </source>
</evidence>
<dbReference type="NCBIfam" id="NF006828">
    <property type="entry name" value="PRK09350.1"/>
    <property type="match status" value="1"/>
</dbReference>
<dbReference type="PANTHER" id="PTHR42918:SF6">
    <property type="entry name" value="ELONGATION FACTOR P--(R)-BETA-LYSINE LIGASE"/>
    <property type="match status" value="1"/>
</dbReference>
<evidence type="ECO:0000256" key="3">
    <source>
        <dbReference type="ARBA" id="ARBA00022741"/>
    </source>
</evidence>
<dbReference type="Pfam" id="PF00152">
    <property type="entry name" value="tRNA-synt_2"/>
    <property type="match status" value="1"/>
</dbReference>